<sequence length="358" mass="40515">MNRQRLNKVLKEMERKNIPQMLISDPSAIFYLTGKWIHSGERMLALYITSYGEHKLFINELFPVHEDLGVEKIWFDDTQDAVEIVSRYVNKGKSMGIDKNWPARFLLRLMELKGGSTFVNASEIIDRVRMCKDSEERELMKEASRVNDTAMGKIIDLIPQKYTEKKMGQILLGVYEELGAEGYSFDPIIAYGANGADPHHESDNSVVKEGDSIIIDIGCRKNSYCSDMTRTVFYKSVSDKSREVYNTVLEANKRAISIVKPGVRFCDIDAAAREYIENAGYGKYFTHRTGHSIGIECHEFGDVSSANTKTVEQGMIFSVEPGIYIPGEVGVRIEDLVLVTDDGCEVLNKYNKELTVIE</sequence>
<comment type="caution">
    <text evidence="3">The sequence shown here is derived from an EMBL/GenBank/DDBJ whole genome shotgun (WGS) entry which is preliminary data.</text>
</comment>
<dbReference type="SUPFAM" id="SSF55920">
    <property type="entry name" value="Creatinase/aminopeptidase"/>
    <property type="match status" value="1"/>
</dbReference>
<dbReference type="STRING" id="1121338.CLTEP_04730"/>
<dbReference type="EMBL" id="LTBA01000002">
    <property type="protein sequence ID" value="KYH35534.1"/>
    <property type="molecule type" value="Genomic_DNA"/>
</dbReference>
<keyword evidence="4" id="KW-1185">Reference proteome</keyword>
<evidence type="ECO:0000259" key="2">
    <source>
        <dbReference type="Pfam" id="PF01321"/>
    </source>
</evidence>
<evidence type="ECO:0000313" key="3">
    <source>
        <dbReference type="EMBL" id="KYH35534.1"/>
    </source>
</evidence>
<dbReference type="GO" id="GO:0016787">
    <property type="term" value="F:hydrolase activity"/>
    <property type="evidence" value="ECO:0007669"/>
    <property type="project" value="UniProtKB-KW"/>
</dbReference>
<dbReference type="InterPro" id="IPR000587">
    <property type="entry name" value="Creatinase_N"/>
</dbReference>
<reference evidence="3 4" key="1">
    <citation type="submission" date="2016-02" db="EMBL/GenBank/DDBJ databases">
        <title>Genome sequence of Clostridium tepidiprofundi DSM 19306.</title>
        <authorList>
            <person name="Poehlein A."/>
            <person name="Daniel R."/>
        </authorList>
    </citation>
    <scope>NUCLEOTIDE SEQUENCE [LARGE SCALE GENOMIC DNA]</scope>
    <source>
        <strain evidence="3 4">DSM 19306</strain>
    </source>
</reference>
<dbReference type="InterPro" id="IPR036005">
    <property type="entry name" value="Creatinase/aminopeptidase-like"/>
</dbReference>
<organism evidence="3 4">
    <name type="scientific">Clostridium tepidiprofundi DSM 19306</name>
    <dbReference type="NCBI Taxonomy" id="1121338"/>
    <lineage>
        <taxon>Bacteria</taxon>
        <taxon>Bacillati</taxon>
        <taxon>Bacillota</taxon>
        <taxon>Clostridia</taxon>
        <taxon>Eubacteriales</taxon>
        <taxon>Clostridiaceae</taxon>
        <taxon>Clostridium</taxon>
    </lineage>
</organism>
<proteinExistence type="predicted"/>
<dbReference type="InterPro" id="IPR050659">
    <property type="entry name" value="Peptidase_M24B"/>
</dbReference>
<dbReference type="InterPro" id="IPR029149">
    <property type="entry name" value="Creatin/AminoP/Spt16_N"/>
</dbReference>
<dbReference type="Gene3D" id="3.40.350.10">
    <property type="entry name" value="Creatinase/prolidase N-terminal domain"/>
    <property type="match status" value="1"/>
</dbReference>
<dbReference type="OrthoDB" id="9806388at2"/>
<feature type="domain" description="Creatinase N-terminal" evidence="2">
    <location>
        <begin position="5"/>
        <end position="131"/>
    </location>
</feature>
<dbReference type="Proteomes" id="UP000075531">
    <property type="component" value="Unassembled WGS sequence"/>
</dbReference>
<name>A0A151B6M0_9CLOT</name>
<feature type="domain" description="Peptidase M24" evidence="1">
    <location>
        <begin position="138"/>
        <end position="341"/>
    </location>
</feature>
<protein>
    <submittedName>
        <fullName evidence="3">Putative peptidase</fullName>
        <ecNumber evidence="3">3.4.-.-</ecNumber>
    </submittedName>
</protein>
<accession>A0A151B6M0</accession>
<dbReference type="AlphaFoldDB" id="A0A151B6M0"/>
<dbReference type="EC" id="3.4.-.-" evidence="3"/>
<dbReference type="RefSeq" id="WP_066822020.1">
    <property type="nucleotide sequence ID" value="NZ_LTBA01000002.1"/>
</dbReference>
<dbReference type="Pfam" id="PF01321">
    <property type="entry name" value="Creatinase_N"/>
    <property type="match status" value="1"/>
</dbReference>
<dbReference type="CDD" id="cd01092">
    <property type="entry name" value="APP-like"/>
    <property type="match status" value="1"/>
</dbReference>
<dbReference type="Gene3D" id="3.90.230.10">
    <property type="entry name" value="Creatinase/methionine aminopeptidase superfamily"/>
    <property type="match status" value="1"/>
</dbReference>
<evidence type="ECO:0000313" key="4">
    <source>
        <dbReference type="Proteomes" id="UP000075531"/>
    </source>
</evidence>
<dbReference type="PANTHER" id="PTHR46112">
    <property type="entry name" value="AMINOPEPTIDASE"/>
    <property type="match status" value="1"/>
</dbReference>
<dbReference type="PATRIC" id="fig|1121338.3.peg.480"/>
<dbReference type="SUPFAM" id="SSF53092">
    <property type="entry name" value="Creatinase/prolidase N-terminal domain"/>
    <property type="match status" value="1"/>
</dbReference>
<evidence type="ECO:0000259" key="1">
    <source>
        <dbReference type="Pfam" id="PF00557"/>
    </source>
</evidence>
<keyword evidence="3" id="KW-0378">Hydrolase</keyword>
<dbReference type="PANTHER" id="PTHR46112:SF3">
    <property type="entry name" value="AMINOPEPTIDASE YPDF"/>
    <property type="match status" value="1"/>
</dbReference>
<gene>
    <name evidence="3" type="ORF">CLTEP_04730</name>
</gene>
<dbReference type="InterPro" id="IPR000994">
    <property type="entry name" value="Pept_M24"/>
</dbReference>
<dbReference type="Pfam" id="PF00557">
    <property type="entry name" value="Peptidase_M24"/>
    <property type="match status" value="1"/>
</dbReference>